<proteinExistence type="predicted"/>
<dbReference type="AlphaFoldDB" id="A0A1D8CZY3"/>
<gene>
    <name evidence="1" type="ORF">BIU88_10395</name>
</gene>
<sequence>MNYKEKFQDNEWLAVVSIPLWILINIKDNTSKTDVILKKFTELMFNPSEFESPFTKLVFGDLAEKHESIDKYVRTKGYSNGVQEASRLINRKLPDPVRDEFLQDMTELAVILARETNSTESEVRKMMEHVVYTIATLSSEN</sequence>
<keyword evidence="2" id="KW-1185">Reference proteome</keyword>
<reference evidence="1" key="1">
    <citation type="submission" date="2016-09" db="EMBL/GenBank/DDBJ databases">
        <title>Genome sequence of Chlorobaculum limnaeum.</title>
        <authorList>
            <person name="Liu Z."/>
            <person name="Tank M."/>
            <person name="Bryant D.A."/>
        </authorList>
    </citation>
    <scope>NUCLEOTIDE SEQUENCE [LARGE SCALE GENOMIC DNA]</scope>
    <source>
        <strain evidence="1">DSM 1677</strain>
    </source>
</reference>
<dbReference type="KEGG" id="clz:BIU88_10395"/>
<organism evidence="1 2">
    <name type="scientific">Chlorobaculum limnaeum</name>
    <dbReference type="NCBI Taxonomy" id="274537"/>
    <lineage>
        <taxon>Bacteria</taxon>
        <taxon>Pseudomonadati</taxon>
        <taxon>Chlorobiota</taxon>
        <taxon>Chlorobiia</taxon>
        <taxon>Chlorobiales</taxon>
        <taxon>Chlorobiaceae</taxon>
        <taxon>Chlorobaculum</taxon>
    </lineage>
</organism>
<protein>
    <submittedName>
        <fullName evidence="1">Uncharacterized protein</fullName>
    </submittedName>
</protein>
<name>A0A1D8CZY3_CHLLM</name>
<evidence type="ECO:0000313" key="2">
    <source>
        <dbReference type="Proteomes" id="UP000095185"/>
    </source>
</evidence>
<accession>A0A1D8CZY3</accession>
<evidence type="ECO:0000313" key="1">
    <source>
        <dbReference type="EMBL" id="AOS84506.1"/>
    </source>
</evidence>
<dbReference type="RefSeq" id="WP_069810698.1">
    <property type="nucleotide sequence ID" value="NZ_CP017305.1"/>
</dbReference>
<dbReference type="Proteomes" id="UP000095185">
    <property type="component" value="Chromosome"/>
</dbReference>
<dbReference type="EMBL" id="CP017305">
    <property type="protein sequence ID" value="AOS84506.1"/>
    <property type="molecule type" value="Genomic_DNA"/>
</dbReference>